<dbReference type="InterPro" id="IPR011611">
    <property type="entry name" value="PfkB_dom"/>
</dbReference>
<keyword evidence="10 12" id="KW-0630">Potassium</keyword>
<feature type="binding site" evidence="12">
    <location>
        <position position="280"/>
    </location>
    <ligand>
        <name>K(+)</name>
        <dbReference type="ChEBI" id="CHEBI:29103"/>
    </ligand>
</feature>
<evidence type="ECO:0000256" key="6">
    <source>
        <dbReference type="ARBA" id="ARBA00022741"/>
    </source>
</evidence>
<dbReference type="Proteomes" id="UP000019753">
    <property type="component" value="Unassembled WGS sequence"/>
</dbReference>
<evidence type="ECO:0000256" key="2">
    <source>
        <dbReference type="ARBA" id="ARBA00012035"/>
    </source>
</evidence>
<dbReference type="GO" id="GO:0004747">
    <property type="term" value="F:ribokinase activity"/>
    <property type="evidence" value="ECO:0007669"/>
    <property type="project" value="UniProtKB-UniRule"/>
</dbReference>
<feature type="binding site" evidence="12">
    <location>
        <position position="282"/>
    </location>
    <ligand>
        <name>K(+)</name>
        <dbReference type="ChEBI" id="CHEBI:29103"/>
    </ligand>
</feature>
<evidence type="ECO:0000256" key="10">
    <source>
        <dbReference type="ARBA" id="ARBA00022958"/>
    </source>
</evidence>
<feature type="compositionally biased region" description="Low complexity" evidence="13">
    <location>
        <begin position="311"/>
        <end position="322"/>
    </location>
</feature>
<dbReference type="GO" id="GO:0005829">
    <property type="term" value="C:cytosol"/>
    <property type="evidence" value="ECO:0007669"/>
    <property type="project" value="TreeGrafter"/>
</dbReference>
<evidence type="ECO:0000313" key="16">
    <source>
        <dbReference type="Proteomes" id="UP000019753"/>
    </source>
</evidence>
<keyword evidence="9 12" id="KW-0460">Magnesium</keyword>
<comment type="similarity">
    <text evidence="1">Belongs to the carbohydrate kinase pfkB family.</text>
</comment>
<dbReference type="EMBL" id="AXCW01000007">
    <property type="protein sequence ID" value="EYR65044.1"/>
    <property type="molecule type" value="Genomic_DNA"/>
</dbReference>
<keyword evidence="16" id="KW-1185">Reference proteome</keyword>
<feature type="binding site" evidence="12">
    <location>
        <begin position="215"/>
        <end position="220"/>
    </location>
    <ligand>
        <name>ATP</name>
        <dbReference type="ChEBI" id="CHEBI:30616"/>
    </ligand>
</feature>
<evidence type="ECO:0000256" key="7">
    <source>
        <dbReference type="ARBA" id="ARBA00022777"/>
    </source>
</evidence>
<dbReference type="AlphaFoldDB" id="A0A021VV14"/>
<keyword evidence="11 12" id="KW-0119">Carbohydrate metabolism</keyword>
<dbReference type="UniPathway" id="UPA00916">
    <property type="reaction ID" value="UER00889"/>
</dbReference>
<dbReference type="GO" id="GO:0019303">
    <property type="term" value="P:D-ribose catabolic process"/>
    <property type="evidence" value="ECO:0007669"/>
    <property type="project" value="UniProtKB-UniRule"/>
</dbReference>
<evidence type="ECO:0000256" key="8">
    <source>
        <dbReference type="ARBA" id="ARBA00022840"/>
    </source>
</evidence>
<feature type="active site" description="Proton acceptor" evidence="12">
    <location>
        <position position="247"/>
    </location>
</feature>
<dbReference type="SUPFAM" id="SSF53613">
    <property type="entry name" value="Ribokinase-like"/>
    <property type="match status" value="1"/>
</dbReference>
<feature type="binding site" evidence="12">
    <location>
        <position position="243"/>
    </location>
    <ligand>
        <name>K(+)</name>
        <dbReference type="ChEBI" id="CHEBI:29103"/>
    </ligand>
</feature>
<comment type="catalytic activity">
    <reaction evidence="12">
        <text>D-ribose + ATP = D-ribose 5-phosphate + ADP + H(+)</text>
        <dbReference type="Rhea" id="RHEA:13697"/>
        <dbReference type="ChEBI" id="CHEBI:15378"/>
        <dbReference type="ChEBI" id="CHEBI:30616"/>
        <dbReference type="ChEBI" id="CHEBI:47013"/>
        <dbReference type="ChEBI" id="CHEBI:78346"/>
        <dbReference type="ChEBI" id="CHEBI:456216"/>
        <dbReference type="EC" id="2.7.1.15"/>
    </reaction>
</comment>
<evidence type="ECO:0000259" key="14">
    <source>
        <dbReference type="Pfam" id="PF00294"/>
    </source>
</evidence>
<feature type="binding site" evidence="12">
    <location>
        <begin position="10"/>
        <end position="12"/>
    </location>
    <ligand>
        <name>substrate</name>
    </ligand>
</feature>
<evidence type="ECO:0000256" key="9">
    <source>
        <dbReference type="ARBA" id="ARBA00022842"/>
    </source>
</evidence>
<evidence type="ECO:0000313" key="15">
    <source>
        <dbReference type="EMBL" id="EYR65044.1"/>
    </source>
</evidence>
<dbReference type="GO" id="GO:0046872">
    <property type="term" value="F:metal ion binding"/>
    <property type="evidence" value="ECO:0007669"/>
    <property type="project" value="UniProtKB-KW"/>
</dbReference>
<dbReference type="HAMAP" id="MF_01987">
    <property type="entry name" value="Ribokinase"/>
    <property type="match status" value="1"/>
</dbReference>
<evidence type="ECO:0000256" key="11">
    <source>
        <dbReference type="ARBA" id="ARBA00023277"/>
    </source>
</evidence>
<comment type="cofactor">
    <cofactor evidence="12">
        <name>Mg(2+)</name>
        <dbReference type="ChEBI" id="CHEBI:18420"/>
    </cofactor>
    <text evidence="12">Requires a divalent cation, most likely magnesium in vivo, as an electrophilic catalyst to aid phosphoryl group transfer. It is the chelate of the metal and the nucleotide that is the actual substrate.</text>
</comment>
<dbReference type="PROSITE" id="PS00584">
    <property type="entry name" value="PFKB_KINASES_2"/>
    <property type="match status" value="1"/>
</dbReference>
<comment type="similarity">
    <text evidence="12">Belongs to the carbohydrate kinase PfkB family. Ribokinase subfamily.</text>
</comment>
<dbReference type="InterPro" id="IPR002173">
    <property type="entry name" value="Carboh/pur_kinase_PfkB_CS"/>
</dbReference>
<feature type="binding site" evidence="12">
    <location>
        <position position="139"/>
    </location>
    <ligand>
        <name>substrate</name>
    </ligand>
</feature>
<comment type="caution">
    <text evidence="12">Lacks conserved residue(s) required for the propagation of feature annotation.</text>
</comment>
<comment type="subcellular location">
    <subcellularLocation>
        <location evidence="12">Cytoplasm</location>
    </subcellularLocation>
</comment>
<comment type="function">
    <text evidence="12">Catalyzes the phosphorylation of ribose at O-5 in a reaction requiring ATP and magnesium. The resulting D-ribose-5-phosphate can then be used either for sythesis of nucleotides, histidine, and tryptophan, or as a component of the pentose phosphate pathway.</text>
</comment>
<evidence type="ECO:0000256" key="3">
    <source>
        <dbReference type="ARBA" id="ARBA00016943"/>
    </source>
</evidence>
<dbReference type="GO" id="GO:0005524">
    <property type="term" value="F:ATP binding"/>
    <property type="evidence" value="ECO:0007669"/>
    <property type="project" value="UniProtKB-UniRule"/>
</dbReference>
<feature type="binding site" evidence="12">
    <location>
        <position position="277"/>
    </location>
    <ligand>
        <name>K(+)</name>
        <dbReference type="ChEBI" id="CHEBI:29103"/>
    </ligand>
</feature>
<feature type="binding site" evidence="12">
    <location>
        <begin position="246"/>
        <end position="247"/>
    </location>
    <ligand>
        <name>ATP</name>
        <dbReference type="ChEBI" id="CHEBI:30616"/>
    </ligand>
</feature>
<evidence type="ECO:0000256" key="12">
    <source>
        <dbReference type="HAMAP-Rule" id="MF_01987"/>
    </source>
</evidence>
<feature type="binding site" evidence="12">
    <location>
        <position position="241"/>
    </location>
    <ligand>
        <name>K(+)</name>
        <dbReference type="ChEBI" id="CHEBI:29103"/>
    </ligand>
</feature>
<dbReference type="CDD" id="cd01174">
    <property type="entry name" value="ribokinase"/>
    <property type="match status" value="1"/>
</dbReference>
<comment type="pathway">
    <text evidence="12">Carbohydrate metabolism; D-ribose degradation; D-ribose 5-phosphate from beta-D-ribopyranose: step 2/2.</text>
</comment>
<dbReference type="EC" id="2.7.1.15" evidence="2 12"/>
<dbReference type="PANTHER" id="PTHR10584:SF166">
    <property type="entry name" value="RIBOKINASE"/>
    <property type="match status" value="1"/>
</dbReference>
<dbReference type="InterPro" id="IPR029056">
    <property type="entry name" value="Ribokinase-like"/>
</dbReference>
<protein>
    <recommendedName>
        <fullName evidence="3 12">Ribokinase</fullName>
        <shortName evidence="12">RK</shortName>
        <ecNumber evidence="2 12">2.7.1.15</ecNumber>
    </recommendedName>
</protein>
<feature type="binding site" evidence="12">
    <location>
        <position position="180"/>
    </location>
    <ligand>
        <name>ATP</name>
        <dbReference type="ChEBI" id="CHEBI:30616"/>
    </ligand>
</feature>
<keyword evidence="7 12" id="KW-0418">Kinase</keyword>
<comment type="caution">
    <text evidence="15">The sequence shown here is derived from an EMBL/GenBank/DDBJ whole genome shotgun (WGS) entry which is preliminary data.</text>
</comment>
<feature type="domain" description="Carbohydrate kinase PfkB" evidence="14">
    <location>
        <begin position="2"/>
        <end position="289"/>
    </location>
</feature>
<name>A0A021VV14_9CELL</name>
<keyword evidence="12" id="KW-0963">Cytoplasm</keyword>
<dbReference type="PRINTS" id="PR00990">
    <property type="entry name" value="RIBOKINASE"/>
</dbReference>
<dbReference type="PANTHER" id="PTHR10584">
    <property type="entry name" value="SUGAR KINASE"/>
    <property type="match status" value="1"/>
</dbReference>
<keyword evidence="6 12" id="KW-0547">Nucleotide-binding</keyword>
<keyword evidence="5 12" id="KW-0479">Metal-binding</keyword>
<evidence type="ECO:0000256" key="1">
    <source>
        <dbReference type="ARBA" id="ARBA00005380"/>
    </source>
</evidence>
<evidence type="ECO:0000256" key="13">
    <source>
        <dbReference type="SAM" id="MobiDB-lite"/>
    </source>
</evidence>
<comment type="subunit">
    <text evidence="12">Homodimer.</text>
</comment>
<dbReference type="InterPro" id="IPR002139">
    <property type="entry name" value="Ribo/fructo_kinase"/>
</dbReference>
<dbReference type="InterPro" id="IPR011877">
    <property type="entry name" value="Ribokinase"/>
</dbReference>
<feature type="binding site" evidence="12">
    <location>
        <position position="247"/>
    </location>
    <ligand>
        <name>substrate</name>
    </ligand>
</feature>
<reference evidence="15 16" key="1">
    <citation type="submission" date="2014-01" db="EMBL/GenBank/DDBJ databases">
        <title>Actinotalea ferrariae CF5-4.</title>
        <authorList>
            <person name="Chen F."/>
            <person name="Li Y."/>
            <person name="Wang G."/>
        </authorList>
    </citation>
    <scope>NUCLEOTIDE SEQUENCE [LARGE SCALE GENOMIC DNA]</scope>
    <source>
        <strain evidence="15 16">CF5-4</strain>
    </source>
</reference>
<dbReference type="Pfam" id="PF00294">
    <property type="entry name" value="PfkB"/>
    <property type="match status" value="1"/>
</dbReference>
<proteinExistence type="inferred from homology"/>
<dbReference type="Gene3D" id="3.40.1190.20">
    <property type="match status" value="1"/>
</dbReference>
<comment type="activity regulation">
    <text evidence="12">Activated by a monovalent cation that binds near, but not in, the active site. The most likely occupant of the site in vivo is potassium. Ion binding induces a conformational change that may alter substrate affinity.</text>
</comment>
<evidence type="ECO:0000256" key="5">
    <source>
        <dbReference type="ARBA" id="ARBA00022723"/>
    </source>
</evidence>
<feature type="binding site" evidence="12">
    <location>
        <begin position="38"/>
        <end position="42"/>
    </location>
    <ligand>
        <name>substrate</name>
    </ligand>
</feature>
<keyword evidence="4 12" id="KW-0808">Transferase</keyword>
<evidence type="ECO:0000256" key="4">
    <source>
        <dbReference type="ARBA" id="ARBA00022679"/>
    </source>
</evidence>
<organism evidence="15 16">
    <name type="scientific">Actinotalea ferrariae CF5-4</name>
    <dbReference type="NCBI Taxonomy" id="948458"/>
    <lineage>
        <taxon>Bacteria</taxon>
        <taxon>Bacillati</taxon>
        <taxon>Actinomycetota</taxon>
        <taxon>Actinomycetes</taxon>
        <taxon>Micrococcales</taxon>
        <taxon>Cellulomonadaceae</taxon>
        <taxon>Actinotalea</taxon>
    </lineage>
</organism>
<gene>
    <name evidence="12" type="primary">rbsK</name>
    <name evidence="15" type="ORF">N866_17975</name>
</gene>
<feature type="region of interest" description="Disordered" evidence="13">
    <location>
        <begin position="301"/>
        <end position="322"/>
    </location>
</feature>
<sequence length="322" mass="32172">MDVAVVGSVNIDLVASVVRLPLPGETVHALGFEQFFGGKGSNQAVAAARLGRHVAFVGLTGADAEGGAVRAALTAEGIDVTHLGVTAEAGTGRAIVVVAQDAENSIVVVGGANAVLGERQIADATDLLDDAAVVVAQLEVPVGTVLAAARAAAGTFVLNPAPAQELPRELLDLVDVLVVNEVEYEVVLGRPLPEDLTEVPAHVAESGLRCTVVVTLGGRGAALCHDGVVVTEVPPQVPVVDTTGAGDTFIGALADALSRHEDPHAALRWAVHAASLSVGSLGATTGMPTPAQVAASVGRAAPTTVPPTPVPAVDGPAPAEEV</sequence>
<accession>A0A021VV14</accession>
<keyword evidence="8 12" id="KW-0067">ATP-binding</keyword>